<comment type="caution">
    <text evidence="2">The sequence shown here is derived from an EMBL/GenBank/DDBJ whole genome shotgun (WGS) entry which is preliminary data.</text>
</comment>
<proteinExistence type="predicted"/>
<reference evidence="2" key="2">
    <citation type="submission" date="2021-04" db="EMBL/GenBank/DDBJ databases">
        <authorList>
            <person name="Gilroy R."/>
        </authorList>
    </citation>
    <scope>NUCLEOTIDE SEQUENCE</scope>
    <source>
        <strain evidence="2">ChiSxjej1B13-11774</strain>
    </source>
</reference>
<evidence type="ECO:0000313" key="3">
    <source>
        <dbReference type="Proteomes" id="UP000824048"/>
    </source>
</evidence>
<sequence>MHGGLELARPRRRKKRIWIAAAVLLVVGLVVSAPYGAALLPAGLSRCLGAVANWVRPHYTEELAALQQQNARLHSRLALAEEAQAENEALRSLLGCARTEGNWQPARVTARRSEGATLACTAAVGAAVLDPQGRYAGQVVENRADGTCEFAFAGTENAPCAGLSGSAAGLLERKNGWFLAGLPADCGLTAGSVVTTPGGEWLGELAAAPQPDSDGLTARAPLTDTADLNSTVFFVKIE</sequence>
<keyword evidence="1" id="KW-0175">Coiled coil</keyword>
<organism evidence="2 3">
    <name type="scientific">Candidatus Gemmiger excrementigallinarum</name>
    <dbReference type="NCBI Taxonomy" id="2838609"/>
    <lineage>
        <taxon>Bacteria</taxon>
        <taxon>Bacillati</taxon>
        <taxon>Bacillota</taxon>
        <taxon>Clostridia</taxon>
        <taxon>Eubacteriales</taxon>
        <taxon>Gemmiger</taxon>
    </lineage>
</organism>
<dbReference type="AlphaFoldDB" id="A0A9D2EPG9"/>
<accession>A0A9D2EPG9</accession>
<evidence type="ECO:0000313" key="2">
    <source>
        <dbReference type="EMBL" id="HIZ41489.1"/>
    </source>
</evidence>
<reference evidence="2" key="1">
    <citation type="journal article" date="2021" name="PeerJ">
        <title>Extensive microbial diversity within the chicken gut microbiome revealed by metagenomics and culture.</title>
        <authorList>
            <person name="Gilroy R."/>
            <person name="Ravi A."/>
            <person name="Getino M."/>
            <person name="Pursley I."/>
            <person name="Horton D.L."/>
            <person name="Alikhan N.F."/>
            <person name="Baker D."/>
            <person name="Gharbi K."/>
            <person name="Hall N."/>
            <person name="Watson M."/>
            <person name="Adriaenssens E.M."/>
            <person name="Foster-Nyarko E."/>
            <person name="Jarju S."/>
            <person name="Secka A."/>
            <person name="Antonio M."/>
            <person name="Oren A."/>
            <person name="Chaudhuri R.R."/>
            <person name="La Ragione R."/>
            <person name="Hildebrand F."/>
            <person name="Pallen M.J."/>
        </authorList>
    </citation>
    <scope>NUCLEOTIDE SEQUENCE</scope>
    <source>
        <strain evidence="2">ChiSxjej1B13-11774</strain>
    </source>
</reference>
<name>A0A9D2EPG9_9FIRM</name>
<evidence type="ECO:0000256" key="1">
    <source>
        <dbReference type="SAM" id="Coils"/>
    </source>
</evidence>
<dbReference type="Proteomes" id="UP000824048">
    <property type="component" value="Unassembled WGS sequence"/>
</dbReference>
<protein>
    <submittedName>
        <fullName evidence="2">Uncharacterized protein</fullName>
    </submittedName>
</protein>
<gene>
    <name evidence="2" type="ORF">H9811_02885</name>
</gene>
<feature type="coiled-coil region" evidence="1">
    <location>
        <begin position="63"/>
        <end position="100"/>
    </location>
</feature>
<dbReference type="EMBL" id="DXBP01000019">
    <property type="protein sequence ID" value="HIZ41489.1"/>
    <property type="molecule type" value="Genomic_DNA"/>
</dbReference>